<dbReference type="HOGENOM" id="CLU_3439000_0_0_1"/>
<keyword evidence="2" id="KW-1185">Reference proteome</keyword>
<evidence type="ECO:0000313" key="1">
    <source>
        <dbReference type="EMBL" id="CCM07001.1"/>
    </source>
</evidence>
<accession>J7SCA1</accession>
<proteinExistence type="predicted"/>
<protein>
    <submittedName>
        <fullName evidence="1">Uncharacterized protein</fullName>
    </submittedName>
</protein>
<dbReference type="InParanoid" id="J7SCA1"/>
<sequence>MSSNIYQLA</sequence>
<dbReference type="Proteomes" id="UP000006352">
    <property type="component" value="Unassembled WGS sequence"/>
</dbReference>
<organism evidence="1 2">
    <name type="scientific">Fibroporia radiculosa</name>
    <dbReference type="NCBI Taxonomy" id="599839"/>
    <lineage>
        <taxon>Eukaryota</taxon>
        <taxon>Fungi</taxon>
        <taxon>Dikarya</taxon>
        <taxon>Basidiomycota</taxon>
        <taxon>Agaricomycotina</taxon>
        <taxon>Agaricomycetes</taxon>
        <taxon>Polyporales</taxon>
        <taxon>Fibroporiaceae</taxon>
        <taxon>Fibroporia</taxon>
    </lineage>
</organism>
<evidence type="ECO:0000313" key="2">
    <source>
        <dbReference type="Proteomes" id="UP000006352"/>
    </source>
</evidence>
<name>J7SCA1_9APHY</name>
<dbReference type="EMBL" id="HE797604">
    <property type="protein sequence ID" value="CCM07001.1"/>
    <property type="molecule type" value="Genomic_DNA"/>
</dbReference>
<reference evidence="1 2" key="1">
    <citation type="journal article" date="2012" name="Appl. Environ. Microbiol.">
        <title>Short-read sequencing for genomic analysis of the brown rot fungus Fibroporia radiculosa.</title>
        <authorList>
            <person name="Tang J.D."/>
            <person name="Perkins A.D."/>
            <person name="Sonstegard T.S."/>
            <person name="Schroeder S.G."/>
            <person name="Burgess S.C."/>
            <person name="Diehl S.V."/>
        </authorList>
    </citation>
    <scope>NUCLEOTIDE SEQUENCE [LARGE SCALE GENOMIC DNA]</scope>
    <source>
        <strain evidence="1 2">TFFH 294</strain>
    </source>
</reference>
<gene>
    <name evidence="1" type="ORF">FIBRA_09319</name>
</gene>